<keyword evidence="3" id="KW-1185">Reference proteome</keyword>
<keyword evidence="1" id="KW-0812">Transmembrane</keyword>
<dbReference type="OrthoDB" id="765463at2"/>
<keyword evidence="1" id="KW-0472">Membrane</keyword>
<dbReference type="Proteomes" id="UP000240912">
    <property type="component" value="Unassembled WGS sequence"/>
</dbReference>
<organism evidence="2 3">
    <name type="scientific">Pedobacter yulinensis</name>
    <dbReference type="NCBI Taxonomy" id="2126353"/>
    <lineage>
        <taxon>Bacteria</taxon>
        <taxon>Pseudomonadati</taxon>
        <taxon>Bacteroidota</taxon>
        <taxon>Sphingobacteriia</taxon>
        <taxon>Sphingobacteriales</taxon>
        <taxon>Sphingobacteriaceae</taxon>
        <taxon>Pedobacter</taxon>
    </lineage>
</organism>
<reference evidence="2 3" key="1">
    <citation type="submission" date="2018-03" db="EMBL/GenBank/DDBJ databases">
        <authorList>
            <person name="Keele B.F."/>
        </authorList>
    </citation>
    <scope>NUCLEOTIDE SEQUENCE [LARGE SCALE GENOMIC DNA]</scope>
    <source>
        <strain evidence="2 3">YL28-9</strain>
    </source>
</reference>
<protein>
    <submittedName>
        <fullName evidence="2">Uncharacterized protein</fullName>
    </submittedName>
</protein>
<sequence>MDQNYKNHRQYVPAYHFVLLPLSLGGLVITVFDWWPAVQQHWLYALVFLLFLLTAYCLRSFALKVQDRVIRAEEGLRHYLLTGKPLPAALQLPQILALRFASDEEMPALAQRAVAENLSADQIKRAVKNWRADQLRA</sequence>
<dbReference type="Pfam" id="PF20136">
    <property type="entry name" value="DUF6526"/>
    <property type="match status" value="1"/>
</dbReference>
<gene>
    <name evidence="2" type="ORF">C7T94_10265</name>
</gene>
<dbReference type="RefSeq" id="WP_107215262.1">
    <property type="nucleotide sequence ID" value="NZ_KZ686269.1"/>
</dbReference>
<evidence type="ECO:0000313" key="3">
    <source>
        <dbReference type="Proteomes" id="UP000240912"/>
    </source>
</evidence>
<proteinExistence type="predicted"/>
<comment type="caution">
    <text evidence="2">The sequence shown here is derived from an EMBL/GenBank/DDBJ whole genome shotgun (WGS) entry which is preliminary data.</text>
</comment>
<evidence type="ECO:0000313" key="2">
    <source>
        <dbReference type="EMBL" id="PST83002.1"/>
    </source>
</evidence>
<feature type="transmembrane region" description="Helical" evidence="1">
    <location>
        <begin position="41"/>
        <end position="58"/>
    </location>
</feature>
<accession>A0A2T3HKN0</accession>
<dbReference type="EMBL" id="PYLS01000005">
    <property type="protein sequence ID" value="PST83002.1"/>
    <property type="molecule type" value="Genomic_DNA"/>
</dbReference>
<name>A0A2T3HKN0_9SPHI</name>
<dbReference type="InterPro" id="IPR045385">
    <property type="entry name" value="DUF6526"/>
</dbReference>
<dbReference type="AlphaFoldDB" id="A0A2T3HKN0"/>
<feature type="transmembrane region" description="Helical" evidence="1">
    <location>
        <begin position="12"/>
        <end position="35"/>
    </location>
</feature>
<keyword evidence="1" id="KW-1133">Transmembrane helix</keyword>
<evidence type="ECO:0000256" key="1">
    <source>
        <dbReference type="SAM" id="Phobius"/>
    </source>
</evidence>